<keyword evidence="2" id="KW-1185">Reference proteome</keyword>
<sequence>MLEAEEGSSCLSEEICILDAVVCVHFVGANLQSILIDVLHSSGLVLQVPEEVCDEVAAKDRKYPGIRQRWARLQASDHIKVLPRVEVETAQPRVVEVIEEIRGMEIEEAVLVRRDLGEVIVIAHCVHLAEQGWNVTALIDDQGGQHIAARWNVPVLTIEDVLTLAIHRGHFPGRADLRRVYDKLREYGDGMLPLEKSGLIEEHQQWAAQAVYGSAS</sequence>
<evidence type="ECO:0000313" key="2">
    <source>
        <dbReference type="Proteomes" id="UP000645217"/>
    </source>
</evidence>
<dbReference type="AlphaFoldDB" id="A0A917RL65"/>
<dbReference type="Proteomes" id="UP000645217">
    <property type="component" value="Unassembled WGS sequence"/>
</dbReference>
<organism evidence="1 2">
    <name type="scientific">Sphaerisporangium melleum</name>
    <dbReference type="NCBI Taxonomy" id="321316"/>
    <lineage>
        <taxon>Bacteria</taxon>
        <taxon>Bacillati</taxon>
        <taxon>Actinomycetota</taxon>
        <taxon>Actinomycetes</taxon>
        <taxon>Streptosporangiales</taxon>
        <taxon>Streptosporangiaceae</taxon>
        <taxon>Sphaerisporangium</taxon>
    </lineage>
</organism>
<dbReference type="EMBL" id="BMNT01000045">
    <property type="protein sequence ID" value="GGL13008.1"/>
    <property type="molecule type" value="Genomic_DNA"/>
</dbReference>
<proteinExistence type="predicted"/>
<dbReference type="RefSeq" id="WP_189166793.1">
    <property type="nucleotide sequence ID" value="NZ_BMNT01000045.1"/>
</dbReference>
<protein>
    <submittedName>
        <fullName evidence="1">Uncharacterized protein</fullName>
    </submittedName>
</protein>
<gene>
    <name evidence="1" type="ORF">GCM10007964_63910</name>
</gene>
<evidence type="ECO:0000313" key="1">
    <source>
        <dbReference type="EMBL" id="GGL13008.1"/>
    </source>
</evidence>
<reference evidence="1" key="2">
    <citation type="submission" date="2020-09" db="EMBL/GenBank/DDBJ databases">
        <authorList>
            <person name="Sun Q."/>
            <person name="Ohkuma M."/>
        </authorList>
    </citation>
    <scope>NUCLEOTIDE SEQUENCE</scope>
    <source>
        <strain evidence="1">JCM 13064</strain>
    </source>
</reference>
<accession>A0A917RL65</accession>
<name>A0A917RL65_9ACTN</name>
<comment type="caution">
    <text evidence="1">The sequence shown here is derived from an EMBL/GenBank/DDBJ whole genome shotgun (WGS) entry which is preliminary data.</text>
</comment>
<reference evidence="1" key="1">
    <citation type="journal article" date="2014" name="Int. J. Syst. Evol. Microbiol.">
        <title>Complete genome sequence of Corynebacterium casei LMG S-19264T (=DSM 44701T), isolated from a smear-ripened cheese.</title>
        <authorList>
            <consortium name="US DOE Joint Genome Institute (JGI-PGF)"/>
            <person name="Walter F."/>
            <person name="Albersmeier A."/>
            <person name="Kalinowski J."/>
            <person name="Ruckert C."/>
        </authorList>
    </citation>
    <scope>NUCLEOTIDE SEQUENCE</scope>
    <source>
        <strain evidence="1">JCM 13064</strain>
    </source>
</reference>